<dbReference type="PANTHER" id="PTHR15243:SF0">
    <property type="entry name" value="SERINE_THREONINE-PROTEIN KINASE 19"/>
    <property type="match status" value="1"/>
</dbReference>
<reference evidence="2 3" key="1">
    <citation type="journal article" date="2018" name="Gigascience">
        <title>Genomes of trombidid mites reveal novel predicted allergens and laterally-transferred genes associated with secondary metabolism.</title>
        <authorList>
            <person name="Dong X."/>
            <person name="Chaisiri K."/>
            <person name="Xia D."/>
            <person name="Armstrong S.D."/>
            <person name="Fang Y."/>
            <person name="Donnelly M.J."/>
            <person name="Kadowaki T."/>
            <person name="McGarry J.W."/>
            <person name="Darby A.C."/>
            <person name="Makepeace B.L."/>
        </authorList>
    </citation>
    <scope>NUCLEOTIDE SEQUENCE [LARGE SCALE GENOMIC DNA]</scope>
    <source>
        <strain evidence="2">UoL-WK</strain>
    </source>
</reference>
<evidence type="ECO:0000313" key="2">
    <source>
        <dbReference type="EMBL" id="RWS10269.1"/>
    </source>
</evidence>
<organism evidence="2 3">
    <name type="scientific">Dinothrombium tinctorium</name>
    <dbReference type="NCBI Taxonomy" id="1965070"/>
    <lineage>
        <taxon>Eukaryota</taxon>
        <taxon>Metazoa</taxon>
        <taxon>Ecdysozoa</taxon>
        <taxon>Arthropoda</taxon>
        <taxon>Chelicerata</taxon>
        <taxon>Arachnida</taxon>
        <taxon>Acari</taxon>
        <taxon>Acariformes</taxon>
        <taxon>Trombidiformes</taxon>
        <taxon>Prostigmata</taxon>
        <taxon>Anystina</taxon>
        <taxon>Parasitengona</taxon>
        <taxon>Trombidioidea</taxon>
        <taxon>Trombidiidae</taxon>
        <taxon>Dinothrombium</taxon>
    </lineage>
</organism>
<dbReference type="Proteomes" id="UP000285301">
    <property type="component" value="Unassembled WGS sequence"/>
</dbReference>
<keyword evidence="2" id="KW-0808">Transferase</keyword>
<dbReference type="InterPro" id="IPR018865">
    <property type="entry name" value="STK19-like"/>
</dbReference>
<dbReference type="GO" id="GO:0016301">
    <property type="term" value="F:kinase activity"/>
    <property type="evidence" value="ECO:0007669"/>
    <property type="project" value="UniProtKB-KW"/>
</dbReference>
<comment type="similarity">
    <text evidence="1">Belongs to the STK19 family.</text>
</comment>
<sequence>MTSRKRSLSPQNDGRKRVELCDADETEQSLKRIAALFPSHRYRSLPAIVWKHQLYAFCKNRTAVDKGLNTLCEKGKIRFFNLGSTVNSNEIAVLLLDDYETFIRNNCQSNLLEKFFKMVKESPQMTFTTSQLKEEYGFTENNISELIRNGLLAVHRTVGFWLLSLPSCGNFVKEFITGRKALISYIRRAKFSEILKNELEKKKIPKVTLNLEYHILDIVGSDSVQCIESPTGLVLRV</sequence>
<dbReference type="EMBL" id="NCKU01002152">
    <property type="protein sequence ID" value="RWS10269.1"/>
    <property type="molecule type" value="Genomic_DNA"/>
</dbReference>
<dbReference type="Pfam" id="PF10494">
    <property type="entry name" value="Stk19"/>
    <property type="match status" value="1"/>
</dbReference>
<evidence type="ECO:0000256" key="1">
    <source>
        <dbReference type="ARBA" id="ARBA00093458"/>
    </source>
</evidence>
<dbReference type="OrthoDB" id="10261701at2759"/>
<accession>A0A3S3PIG6</accession>
<evidence type="ECO:0000313" key="3">
    <source>
        <dbReference type="Proteomes" id="UP000285301"/>
    </source>
</evidence>
<proteinExistence type="inferred from homology"/>
<protein>
    <submittedName>
        <fullName evidence="2">Serine/threonine-protein kinase 19-like isoform X2</fullName>
    </submittedName>
</protein>
<dbReference type="AlphaFoldDB" id="A0A3S3PIG6"/>
<keyword evidence="2" id="KW-0418">Kinase</keyword>
<keyword evidence="3" id="KW-1185">Reference proteome</keyword>
<name>A0A3S3PIG6_9ACAR</name>
<comment type="caution">
    <text evidence="2">The sequence shown here is derived from an EMBL/GenBank/DDBJ whole genome shotgun (WGS) entry which is preliminary data.</text>
</comment>
<gene>
    <name evidence="2" type="ORF">B4U79_06518</name>
</gene>
<dbReference type="PANTHER" id="PTHR15243">
    <property type="entry name" value="SERINE/THREONINE-PROTEIN KINASE 19"/>
    <property type="match status" value="1"/>
</dbReference>
<dbReference type="STRING" id="1965070.A0A3S3PIG6"/>
<dbReference type="GO" id="GO:0046579">
    <property type="term" value="P:positive regulation of Ras protein signal transduction"/>
    <property type="evidence" value="ECO:0007669"/>
    <property type="project" value="TreeGrafter"/>
</dbReference>